<accession>A0A3N4HMB0</accession>
<protein>
    <submittedName>
        <fullName evidence="2">Uncharacterized protein</fullName>
    </submittedName>
</protein>
<dbReference type="Proteomes" id="UP000275078">
    <property type="component" value="Unassembled WGS sequence"/>
</dbReference>
<evidence type="ECO:0000256" key="1">
    <source>
        <dbReference type="SAM" id="MobiDB-lite"/>
    </source>
</evidence>
<gene>
    <name evidence="2" type="ORF">BJ508DRAFT_314016</name>
</gene>
<evidence type="ECO:0000313" key="3">
    <source>
        <dbReference type="Proteomes" id="UP000275078"/>
    </source>
</evidence>
<proteinExistence type="predicted"/>
<dbReference type="AlphaFoldDB" id="A0A3N4HMB0"/>
<dbReference type="EMBL" id="ML119829">
    <property type="protein sequence ID" value="RPA73221.1"/>
    <property type="molecule type" value="Genomic_DNA"/>
</dbReference>
<feature type="compositionally biased region" description="Acidic residues" evidence="1">
    <location>
        <begin position="491"/>
        <end position="507"/>
    </location>
</feature>
<sequence length="515" mass="60000">MPTYLEGQLSRFLWENEASAVNEKLKAQELLRAEVRKRRASSAVGTFPDSSEDPDKQESCYFPMSERDFNIEVKKCGHEYTKATSEYCICNKNFNISNRRIDPAKFKKIMQSPPDDRTLIRFAWDTMSVIRRESWDMLEEKFGRIQPWLYKGSPVVDRLEDWYRDFTARYEHNLEVIKGFFEALKDADKSKVQHAWYCAVLLYRIFGTGIAWRGTRHPSIIDRRIAGAKTSSFLHWPEGVMPTIVETEALCRDGIRIHDVKFVRPGTVTFELEEIYDPFGNDKSKSSNAAFARFLLVVAYRWHCDVQNVTGNLFPTYFARTAGKETPVEHLRMSHLKNIWEPRIEAWKRLLKTRVVPVHDGTCKFKIAMKESEGANRPQSDVILLGDERKGDANLARFKAEVIDRFEYYLNCYSYRESKLINWKFLIVPDPRLPQPNYATRYEFRWNLEAWPILKANVDWERTEERNELRWLTDPSPIVTEVATELPQLDDAADPGSEDPSEDESDTSDTPTVKG</sequence>
<organism evidence="2 3">
    <name type="scientific">Ascobolus immersus RN42</name>
    <dbReference type="NCBI Taxonomy" id="1160509"/>
    <lineage>
        <taxon>Eukaryota</taxon>
        <taxon>Fungi</taxon>
        <taxon>Dikarya</taxon>
        <taxon>Ascomycota</taxon>
        <taxon>Pezizomycotina</taxon>
        <taxon>Pezizomycetes</taxon>
        <taxon>Pezizales</taxon>
        <taxon>Ascobolaceae</taxon>
        <taxon>Ascobolus</taxon>
    </lineage>
</organism>
<evidence type="ECO:0000313" key="2">
    <source>
        <dbReference type="EMBL" id="RPA73221.1"/>
    </source>
</evidence>
<keyword evidence="3" id="KW-1185">Reference proteome</keyword>
<feature type="region of interest" description="Disordered" evidence="1">
    <location>
        <begin position="482"/>
        <end position="515"/>
    </location>
</feature>
<name>A0A3N4HMB0_ASCIM</name>
<reference evidence="2 3" key="1">
    <citation type="journal article" date="2018" name="Nat. Ecol. Evol.">
        <title>Pezizomycetes genomes reveal the molecular basis of ectomycorrhizal truffle lifestyle.</title>
        <authorList>
            <person name="Murat C."/>
            <person name="Payen T."/>
            <person name="Noel B."/>
            <person name="Kuo A."/>
            <person name="Morin E."/>
            <person name="Chen J."/>
            <person name="Kohler A."/>
            <person name="Krizsan K."/>
            <person name="Balestrini R."/>
            <person name="Da Silva C."/>
            <person name="Montanini B."/>
            <person name="Hainaut M."/>
            <person name="Levati E."/>
            <person name="Barry K.W."/>
            <person name="Belfiori B."/>
            <person name="Cichocki N."/>
            <person name="Clum A."/>
            <person name="Dockter R.B."/>
            <person name="Fauchery L."/>
            <person name="Guy J."/>
            <person name="Iotti M."/>
            <person name="Le Tacon F."/>
            <person name="Lindquist E.A."/>
            <person name="Lipzen A."/>
            <person name="Malagnac F."/>
            <person name="Mello A."/>
            <person name="Molinier V."/>
            <person name="Miyauchi S."/>
            <person name="Poulain J."/>
            <person name="Riccioni C."/>
            <person name="Rubini A."/>
            <person name="Sitrit Y."/>
            <person name="Splivallo R."/>
            <person name="Traeger S."/>
            <person name="Wang M."/>
            <person name="Zifcakova L."/>
            <person name="Wipf D."/>
            <person name="Zambonelli A."/>
            <person name="Paolocci F."/>
            <person name="Nowrousian M."/>
            <person name="Ottonello S."/>
            <person name="Baldrian P."/>
            <person name="Spatafora J.W."/>
            <person name="Henrissat B."/>
            <person name="Nagy L.G."/>
            <person name="Aury J.M."/>
            <person name="Wincker P."/>
            <person name="Grigoriev I.V."/>
            <person name="Bonfante P."/>
            <person name="Martin F.M."/>
        </authorList>
    </citation>
    <scope>NUCLEOTIDE SEQUENCE [LARGE SCALE GENOMIC DNA]</scope>
    <source>
        <strain evidence="2 3">RN42</strain>
    </source>
</reference>